<evidence type="ECO:0000313" key="2">
    <source>
        <dbReference type="EMBL" id="EOA98505.1"/>
    </source>
</evidence>
<feature type="non-terminal residue" evidence="2">
    <location>
        <position position="101"/>
    </location>
</feature>
<sequence>MRAMAEQAVAAADASPTLAPSPGSPWHRDTDGTKPQPASTREDSGGRDGCGIIFPVDGDTKPLPSPQPRLSLAKSRTAPSSPSVSPSESRAALLRLREAKL</sequence>
<evidence type="ECO:0000256" key="1">
    <source>
        <dbReference type="SAM" id="MobiDB-lite"/>
    </source>
</evidence>
<dbReference type="EMBL" id="KB743477">
    <property type="protein sequence ID" value="EOA98505.1"/>
    <property type="molecule type" value="Genomic_DNA"/>
</dbReference>
<keyword evidence="3" id="KW-1185">Reference proteome</keyword>
<gene>
    <name evidence="2" type="ORF">Anapl_11433</name>
</gene>
<proteinExistence type="predicted"/>
<feature type="compositionally biased region" description="Low complexity" evidence="1">
    <location>
        <begin position="75"/>
        <end position="91"/>
    </location>
</feature>
<dbReference type="Proteomes" id="UP000296049">
    <property type="component" value="Unassembled WGS sequence"/>
</dbReference>
<protein>
    <submittedName>
        <fullName evidence="2">Uncharacterized protein</fullName>
    </submittedName>
</protein>
<feature type="region of interest" description="Disordered" evidence="1">
    <location>
        <begin position="1"/>
        <end position="91"/>
    </location>
</feature>
<accession>R0JME8</accession>
<feature type="compositionally biased region" description="Low complexity" evidence="1">
    <location>
        <begin position="1"/>
        <end position="14"/>
    </location>
</feature>
<reference evidence="3" key="1">
    <citation type="journal article" date="2013" name="Nat. Genet.">
        <title>The duck genome and transcriptome provide insight into an avian influenza virus reservoir species.</title>
        <authorList>
            <person name="Huang Y."/>
            <person name="Li Y."/>
            <person name="Burt D.W."/>
            <person name="Chen H."/>
            <person name="Zhang Y."/>
            <person name="Qian W."/>
            <person name="Kim H."/>
            <person name="Gan S."/>
            <person name="Zhao Y."/>
            <person name="Li J."/>
            <person name="Yi K."/>
            <person name="Feng H."/>
            <person name="Zhu P."/>
            <person name="Li B."/>
            <person name="Liu Q."/>
            <person name="Fairley S."/>
            <person name="Magor K.E."/>
            <person name="Du Z."/>
            <person name="Hu X."/>
            <person name="Goodman L."/>
            <person name="Tafer H."/>
            <person name="Vignal A."/>
            <person name="Lee T."/>
            <person name="Kim K.W."/>
            <person name="Sheng Z."/>
            <person name="An Y."/>
            <person name="Searle S."/>
            <person name="Herrero J."/>
            <person name="Groenen M.A."/>
            <person name="Crooijmans R.P."/>
            <person name="Faraut T."/>
            <person name="Cai Q."/>
            <person name="Webster R.G."/>
            <person name="Aldridge J.R."/>
            <person name="Warren W.C."/>
            <person name="Bartschat S."/>
            <person name="Kehr S."/>
            <person name="Marz M."/>
            <person name="Stadler P.F."/>
            <person name="Smith J."/>
            <person name="Kraus R.H."/>
            <person name="Zhao Y."/>
            <person name="Ren L."/>
            <person name="Fei J."/>
            <person name="Morisson M."/>
            <person name="Kaiser P."/>
            <person name="Griffin D.K."/>
            <person name="Rao M."/>
            <person name="Pitel F."/>
            <person name="Wang J."/>
            <person name="Li N."/>
        </authorList>
    </citation>
    <scope>NUCLEOTIDE SEQUENCE [LARGE SCALE GENOMIC DNA]</scope>
</reference>
<organism evidence="2 3">
    <name type="scientific">Anas platyrhynchos</name>
    <name type="common">Mallard</name>
    <name type="synonym">Anas boschas</name>
    <dbReference type="NCBI Taxonomy" id="8839"/>
    <lineage>
        <taxon>Eukaryota</taxon>
        <taxon>Metazoa</taxon>
        <taxon>Chordata</taxon>
        <taxon>Craniata</taxon>
        <taxon>Vertebrata</taxon>
        <taxon>Euteleostomi</taxon>
        <taxon>Archelosauria</taxon>
        <taxon>Archosauria</taxon>
        <taxon>Dinosauria</taxon>
        <taxon>Saurischia</taxon>
        <taxon>Theropoda</taxon>
        <taxon>Coelurosauria</taxon>
        <taxon>Aves</taxon>
        <taxon>Neognathae</taxon>
        <taxon>Galloanserae</taxon>
        <taxon>Anseriformes</taxon>
        <taxon>Anatidae</taxon>
        <taxon>Anatinae</taxon>
        <taxon>Anas</taxon>
    </lineage>
</organism>
<evidence type="ECO:0000313" key="3">
    <source>
        <dbReference type="Proteomes" id="UP000296049"/>
    </source>
</evidence>
<name>R0JME8_ANAPL</name>
<dbReference type="AlphaFoldDB" id="R0JME8"/>